<proteinExistence type="predicted"/>
<dbReference type="Proteomes" id="UP001286313">
    <property type="component" value="Unassembled WGS sequence"/>
</dbReference>
<name>A0AAE1ENK4_PETCI</name>
<feature type="signal peptide" evidence="2">
    <location>
        <begin position="1"/>
        <end position="41"/>
    </location>
</feature>
<dbReference type="EMBL" id="JAWQEG010006093">
    <property type="protein sequence ID" value="KAK3855776.1"/>
    <property type="molecule type" value="Genomic_DNA"/>
</dbReference>
<sequence>MMVHDVRMVLSETSRLSSCLVSVVLLPLVLVCFTHPTPVCGIQCYECVHNNQRVRRHDRYVYPCSEFDGSSRYVMDCPDSPYCVYQRITLSLAKDKVHVVTMDGCTPNSTGRGRYAEADLIRPGCLHHHHNSYKPPASEYCYCNDNLSYLGTRSAYKPETRSPSVTSPPAPDQSSPHLPAVVPVTALHLPCCLHLLPLLQPASNTAPTQALPHVLA</sequence>
<organism evidence="3 4">
    <name type="scientific">Petrolisthes cinctipes</name>
    <name type="common">Flat porcelain crab</name>
    <dbReference type="NCBI Taxonomy" id="88211"/>
    <lineage>
        <taxon>Eukaryota</taxon>
        <taxon>Metazoa</taxon>
        <taxon>Ecdysozoa</taxon>
        <taxon>Arthropoda</taxon>
        <taxon>Crustacea</taxon>
        <taxon>Multicrustacea</taxon>
        <taxon>Malacostraca</taxon>
        <taxon>Eumalacostraca</taxon>
        <taxon>Eucarida</taxon>
        <taxon>Decapoda</taxon>
        <taxon>Pleocyemata</taxon>
        <taxon>Anomura</taxon>
        <taxon>Galatheoidea</taxon>
        <taxon>Porcellanidae</taxon>
        <taxon>Petrolisthes</taxon>
    </lineage>
</organism>
<reference evidence="3" key="1">
    <citation type="submission" date="2023-10" db="EMBL/GenBank/DDBJ databases">
        <title>Genome assemblies of two species of porcelain crab, Petrolisthes cinctipes and Petrolisthes manimaculis (Anomura: Porcellanidae).</title>
        <authorList>
            <person name="Angst P."/>
        </authorList>
    </citation>
    <scope>NUCLEOTIDE SEQUENCE</scope>
    <source>
        <strain evidence="3">PB745_01</strain>
        <tissue evidence="3">Gill</tissue>
    </source>
</reference>
<evidence type="ECO:0000313" key="4">
    <source>
        <dbReference type="Proteomes" id="UP001286313"/>
    </source>
</evidence>
<evidence type="ECO:0000256" key="2">
    <source>
        <dbReference type="SAM" id="SignalP"/>
    </source>
</evidence>
<keyword evidence="2" id="KW-0732">Signal</keyword>
<feature type="region of interest" description="Disordered" evidence="1">
    <location>
        <begin position="157"/>
        <end position="177"/>
    </location>
</feature>
<accession>A0AAE1ENK4</accession>
<keyword evidence="4" id="KW-1185">Reference proteome</keyword>
<evidence type="ECO:0000313" key="3">
    <source>
        <dbReference type="EMBL" id="KAK3855776.1"/>
    </source>
</evidence>
<protein>
    <submittedName>
        <fullName evidence="3">Uncharacterized protein</fullName>
    </submittedName>
</protein>
<comment type="caution">
    <text evidence="3">The sequence shown here is derived from an EMBL/GenBank/DDBJ whole genome shotgun (WGS) entry which is preliminary data.</text>
</comment>
<evidence type="ECO:0000256" key="1">
    <source>
        <dbReference type="SAM" id="MobiDB-lite"/>
    </source>
</evidence>
<gene>
    <name evidence="3" type="ORF">Pcinc_037842</name>
</gene>
<feature type="chain" id="PRO_5042077768" evidence="2">
    <location>
        <begin position="42"/>
        <end position="216"/>
    </location>
</feature>
<dbReference type="AlphaFoldDB" id="A0AAE1ENK4"/>